<gene>
    <name evidence="7" type="ORF">GCM10007315_17990</name>
</gene>
<evidence type="ECO:0000256" key="5">
    <source>
        <dbReference type="SAM" id="MobiDB-lite"/>
    </source>
</evidence>
<dbReference type="GO" id="GO:0003700">
    <property type="term" value="F:DNA-binding transcription factor activity"/>
    <property type="evidence" value="ECO:0007669"/>
    <property type="project" value="TreeGrafter"/>
</dbReference>
<keyword evidence="2" id="KW-0805">Transcription regulation</keyword>
<dbReference type="GO" id="GO:0005829">
    <property type="term" value="C:cytosol"/>
    <property type="evidence" value="ECO:0007669"/>
    <property type="project" value="TreeGrafter"/>
</dbReference>
<dbReference type="InterPro" id="IPR010982">
    <property type="entry name" value="Lambda_DNA-bd_dom_sf"/>
</dbReference>
<keyword evidence="4" id="KW-0804">Transcription</keyword>
<dbReference type="AlphaFoldDB" id="A0A918TMX5"/>
<dbReference type="EMBL" id="BMYJ01000005">
    <property type="protein sequence ID" value="GHC55451.1"/>
    <property type="molecule type" value="Genomic_DNA"/>
</dbReference>
<dbReference type="SMART" id="SM00530">
    <property type="entry name" value="HTH_XRE"/>
    <property type="match status" value="1"/>
</dbReference>
<evidence type="ECO:0000256" key="1">
    <source>
        <dbReference type="ARBA" id="ARBA00007227"/>
    </source>
</evidence>
<dbReference type="PANTHER" id="PTHR46797:SF23">
    <property type="entry name" value="HTH-TYPE TRANSCRIPTIONAL REGULATOR SUTR"/>
    <property type="match status" value="1"/>
</dbReference>
<proteinExistence type="inferred from homology"/>
<dbReference type="PANTHER" id="PTHR46797">
    <property type="entry name" value="HTH-TYPE TRANSCRIPTIONAL REGULATOR"/>
    <property type="match status" value="1"/>
</dbReference>
<comment type="caution">
    <text evidence="7">The sequence shown here is derived from an EMBL/GenBank/DDBJ whole genome shotgun (WGS) entry which is preliminary data.</text>
</comment>
<sequence>MDERRKVMGGAQLRKLRADLGLSQAAMADELGVSVSYVNLVERNQRPLTAQLLIRLAEAYGIDPRDFSGAEDGAALAAVDEVLADPLLAGLKVPKSEVKAALESAPTLLAALRRLHGAYAGLSEAQSDGPRDSLGQAGEAVEEVRGVIEAAHNHFPGLDEAGESIGEALRENALGPDLLTALAERLKAAHGVRVVILPEVEMGVTLRHYDRHRRRLMLSERLSPQAWAFQAAVQLVLFDLPGALDSAAHFSAGAEKLGRIALANYTAAAVLMPYARYLRAAQDLRYDVDRLAARFGVSWEQAAHRLTTLSRPQARGVPFFLLRVDQAGNISKRFSAGAFPFARQGGTCPRWNLHGAFLQPDKTLPQIIELPDGKRWLSMSRQVRRLVPGLGDIETSHSIALGCEMRFAGQIAHGDGLQKATPIGITCRLCPRPACASRSSPPLTGPLEISEQTRGLSPFGM</sequence>
<protein>
    <submittedName>
        <fullName evidence="7">Transcriptional regulator</fullName>
    </submittedName>
</protein>
<evidence type="ECO:0000259" key="6">
    <source>
        <dbReference type="PROSITE" id="PS50943"/>
    </source>
</evidence>
<accession>A0A918TMX5</accession>
<dbReference type="Gene3D" id="1.10.260.40">
    <property type="entry name" value="lambda repressor-like DNA-binding domains"/>
    <property type="match status" value="1"/>
</dbReference>
<dbReference type="Pfam" id="PF09856">
    <property type="entry name" value="ScfRs"/>
    <property type="match status" value="1"/>
</dbReference>
<reference evidence="7" key="1">
    <citation type="journal article" date="2014" name="Int. J. Syst. Evol. Microbiol.">
        <title>Complete genome sequence of Corynebacterium casei LMG S-19264T (=DSM 44701T), isolated from a smear-ripened cheese.</title>
        <authorList>
            <consortium name="US DOE Joint Genome Institute (JGI-PGF)"/>
            <person name="Walter F."/>
            <person name="Albersmeier A."/>
            <person name="Kalinowski J."/>
            <person name="Ruckert C."/>
        </authorList>
    </citation>
    <scope>NUCLEOTIDE SEQUENCE</scope>
    <source>
        <strain evidence="7">KCTC 23310</strain>
    </source>
</reference>
<evidence type="ECO:0000313" key="8">
    <source>
        <dbReference type="Proteomes" id="UP000638981"/>
    </source>
</evidence>
<comment type="similarity">
    <text evidence="1">Belongs to the short-chain fatty acyl-CoA assimilation regulator (ScfR) family.</text>
</comment>
<dbReference type="SUPFAM" id="SSF47413">
    <property type="entry name" value="lambda repressor-like DNA-binding domains"/>
    <property type="match status" value="1"/>
</dbReference>
<dbReference type="PROSITE" id="PS50943">
    <property type="entry name" value="HTH_CROC1"/>
    <property type="match status" value="1"/>
</dbReference>
<dbReference type="InterPro" id="IPR001387">
    <property type="entry name" value="Cro/C1-type_HTH"/>
</dbReference>
<dbReference type="InterPro" id="IPR050807">
    <property type="entry name" value="TransReg_Diox_bact_type"/>
</dbReference>
<dbReference type="InterPro" id="IPR026281">
    <property type="entry name" value="HTH_RamB"/>
</dbReference>
<dbReference type="Pfam" id="PF06114">
    <property type="entry name" value="Peptidase_M78"/>
    <property type="match status" value="1"/>
</dbReference>
<dbReference type="GO" id="GO:0003677">
    <property type="term" value="F:DNA binding"/>
    <property type="evidence" value="ECO:0007669"/>
    <property type="project" value="UniProtKB-KW"/>
</dbReference>
<evidence type="ECO:0000313" key="7">
    <source>
        <dbReference type="EMBL" id="GHC55451.1"/>
    </source>
</evidence>
<keyword evidence="3" id="KW-0238">DNA-binding</keyword>
<name>A0A918TMX5_9RHOB</name>
<dbReference type="Pfam" id="PF01381">
    <property type="entry name" value="HTH_3"/>
    <property type="match status" value="1"/>
</dbReference>
<dbReference type="InterPro" id="IPR018653">
    <property type="entry name" value="ScfR_C"/>
</dbReference>
<evidence type="ECO:0000256" key="3">
    <source>
        <dbReference type="ARBA" id="ARBA00023125"/>
    </source>
</evidence>
<dbReference type="RefSeq" id="WP_189411328.1">
    <property type="nucleotide sequence ID" value="NZ_BMYJ01000005.1"/>
</dbReference>
<dbReference type="CDD" id="cd00093">
    <property type="entry name" value="HTH_XRE"/>
    <property type="match status" value="1"/>
</dbReference>
<feature type="region of interest" description="Disordered" evidence="5">
    <location>
        <begin position="438"/>
        <end position="461"/>
    </location>
</feature>
<keyword evidence="8" id="KW-1185">Reference proteome</keyword>
<organism evidence="7 8">
    <name type="scientific">Neogemmobacter tilapiae</name>
    <dbReference type="NCBI Taxonomy" id="875041"/>
    <lineage>
        <taxon>Bacteria</taxon>
        <taxon>Pseudomonadati</taxon>
        <taxon>Pseudomonadota</taxon>
        <taxon>Alphaproteobacteria</taxon>
        <taxon>Rhodobacterales</taxon>
        <taxon>Paracoccaceae</taxon>
        <taxon>Neogemmobacter</taxon>
    </lineage>
</organism>
<dbReference type="PIRSF" id="PIRSF019251">
    <property type="entry name" value="Rv0465c"/>
    <property type="match status" value="1"/>
</dbReference>
<evidence type="ECO:0000256" key="2">
    <source>
        <dbReference type="ARBA" id="ARBA00023015"/>
    </source>
</evidence>
<feature type="domain" description="HTH cro/C1-type" evidence="6">
    <location>
        <begin position="13"/>
        <end position="67"/>
    </location>
</feature>
<dbReference type="InterPro" id="IPR010359">
    <property type="entry name" value="IrrE_HExxH"/>
</dbReference>
<reference evidence="7" key="2">
    <citation type="submission" date="2020-09" db="EMBL/GenBank/DDBJ databases">
        <authorList>
            <person name="Sun Q."/>
            <person name="Kim S."/>
        </authorList>
    </citation>
    <scope>NUCLEOTIDE SEQUENCE</scope>
    <source>
        <strain evidence="7">KCTC 23310</strain>
    </source>
</reference>
<evidence type="ECO:0000256" key="4">
    <source>
        <dbReference type="ARBA" id="ARBA00023163"/>
    </source>
</evidence>
<dbReference type="Proteomes" id="UP000638981">
    <property type="component" value="Unassembled WGS sequence"/>
</dbReference>